<dbReference type="EMBL" id="PTRC01000051">
    <property type="protein sequence ID" value="PQA71711.1"/>
    <property type="molecule type" value="Genomic_DNA"/>
</dbReference>
<dbReference type="InterPro" id="IPR012334">
    <property type="entry name" value="Pectin_lyas_fold"/>
</dbReference>
<feature type="domain" description="Rhamnogalacturonase A/B/Epimerase-like pectate lyase" evidence="2">
    <location>
        <begin position="236"/>
        <end position="330"/>
    </location>
</feature>
<evidence type="ECO:0000259" key="2">
    <source>
        <dbReference type="Pfam" id="PF12708"/>
    </source>
</evidence>
<evidence type="ECO:0000313" key="3">
    <source>
        <dbReference type="EMBL" id="PQA71711.1"/>
    </source>
</evidence>
<feature type="coiled-coil region" evidence="1">
    <location>
        <begin position="119"/>
        <end position="146"/>
    </location>
</feature>
<dbReference type="OrthoDB" id="7951450at2"/>
<proteinExistence type="predicted"/>
<evidence type="ECO:0000313" key="4">
    <source>
        <dbReference type="Proteomes" id="UP000238493"/>
    </source>
</evidence>
<dbReference type="Pfam" id="PF12708">
    <property type="entry name" value="Pect-lyase_RHGA_epim"/>
    <property type="match status" value="1"/>
</dbReference>
<dbReference type="Gene3D" id="2.160.20.10">
    <property type="entry name" value="Single-stranded right-handed beta-helix, Pectin lyase-like"/>
    <property type="match status" value="1"/>
</dbReference>
<name>A0A2S7IUL9_9HYPH</name>
<reference evidence="3 4" key="1">
    <citation type="submission" date="2018-02" db="EMBL/GenBank/DDBJ databases">
        <title>Draft genome sequence of Ochrobactrum oryzae found in Brazil.</title>
        <authorList>
            <person name="Cerdeira L."/>
            <person name="Andrade F."/>
            <person name="Zacariotto T."/>
            <person name="Barbosa B."/>
            <person name="Santos S."/>
            <person name="Cassetari V."/>
            <person name="Lincopan N."/>
        </authorList>
    </citation>
    <scope>NUCLEOTIDE SEQUENCE [LARGE SCALE GENOMIC DNA]</scope>
    <source>
        <strain evidence="3 4">OA447</strain>
    </source>
</reference>
<dbReference type="InterPro" id="IPR011050">
    <property type="entry name" value="Pectin_lyase_fold/virulence"/>
</dbReference>
<sequence>MTSININRLDGLSSATAWKGPVRVATTANIHLSDLQTIDGVALNEGDRVLVKDQTDARYNGIWVADTGLWRRAKDFASNRDVRQGTQVFVVDGTNFARSGWYVSSNNPIKIGETEITFTQNMLLNLEQLEEYVEQAQLAAISASQDAEVSAQARDEVLAALGAAVSPLPSRQFAIDDFRPLVPPAFIQVLGYSDAGDGGAALYVYSATEPLHQGKFPVTLLLGGTAWYQLADQPLNVKMFGAKGDGVTDDWQSITNAIEYCRQTYTPPSSRPFYPQRWTMYFPDGEAATYLVSKPVVHVAGCTILMASGASLKASAAMSSVVTSENVNYLSNHHFGRFEGGTIDGAGVAQRCMHPLYFSHYTVEDVMMFDPVLNHIELGILTAVGGVYEAMVKGLVLRRSVGIPTPVGSCGILITKCGDSHFEDIIIMSVESGMKGALFDSKISRVHVWNDPVLGGLGTGFHITGSQNIFSQCQVDGPLISGGSGWYFTLPGNVMIGCSLNGETAGTNIAQGVYLEAGANTTVVGCTFKAASGTLSGDILGPGVAGSVLIGNLSTNCTLTQGNRLPMVGTPSYTVSALPSSPKRGDRAFVHDASATTFASAVTGGGSNWVPVVFNGSNWIIG</sequence>
<keyword evidence="4" id="KW-1185">Reference proteome</keyword>
<organism evidence="3 4">
    <name type="scientific">Brucella oryzae</name>
    <dbReference type="NCBI Taxonomy" id="335286"/>
    <lineage>
        <taxon>Bacteria</taxon>
        <taxon>Pseudomonadati</taxon>
        <taxon>Pseudomonadota</taxon>
        <taxon>Alphaproteobacteria</taxon>
        <taxon>Hyphomicrobiales</taxon>
        <taxon>Brucellaceae</taxon>
        <taxon>Brucella/Ochrobactrum group</taxon>
        <taxon>Brucella</taxon>
    </lineage>
</organism>
<dbReference type="RefSeq" id="WP_104757486.1">
    <property type="nucleotide sequence ID" value="NZ_PTRC01000051.1"/>
</dbReference>
<dbReference type="SUPFAM" id="SSF51126">
    <property type="entry name" value="Pectin lyase-like"/>
    <property type="match status" value="1"/>
</dbReference>
<comment type="caution">
    <text evidence="3">The sequence shown here is derived from an EMBL/GenBank/DDBJ whole genome shotgun (WGS) entry which is preliminary data.</text>
</comment>
<dbReference type="InterPro" id="IPR024535">
    <property type="entry name" value="RHGA/B-epi-like_pectate_lyase"/>
</dbReference>
<dbReference type="Proteomes" id="UP000238493">
    <property type="component" value="Unassembled WGS sequence"/>
</dbReference>
<evidence type="ECO:0000256" key="1">
    <source>
        <dbReference type="SAM" id="Coils"/>
    </source>
</evidence>
<accession>A0A2S7IUL9</accession>
<gene>
    <name evidence="3" type="ORF">C3731_20710</name>
</gene>
<protein>
    <recommendedName>
        <fullName evidence="2">Rhamnogalacturonase A/B/Epimerase-like pectate lyase domain-containing protein</fullName>
    </recommendedName>
</protein>
<dbReference type="AlphaFoldDB" id="A0A2S7IUL9"/>
<keyword evidence="1" id="KW-0175">Coiled coil</keyword>